<dbReference type="PANTHER" id="PTHR46404">
    <property type="entry name" value="DNA POLYMERASE IOTA"/>
    <property type="match status" value="1"/>
</dbReference>
<protein>
    <submittedName>
        <fullName evidence="5">DNA polymerase iota</fullName>
    </submittedName>
</protein>
<dbReference type="GO" id="GO:0003887">
    <property type="term" value="F:DNA-directed DNA polymerase activity"/>
    <property type="evidence" value="ECO:0007669"/>
    <property type="project" value="TreeGrafter"/>
</dbReference>
<comment type="caution">
    <text evidence="5">The sequence shown here is derived from an EMBL/GenBank/DDBJ whole genome shotgun (WGS) entry which is preliminary data.</text>
</comment>
<dbReference type="FunFam" id="3.40.1170.60:FF:000006">
    <property type="entry name" value="DNA polymerase iota"/>
    <property type="match status" value="1"/>
</dbReference>
<feature type="domain" description="UmuC" evidence="4">
    <location>
        <begin position="17"/>
        <end position="254"/>
    </location>
</feature>
<dbReference type="Gene3D" id="3.40.1170.60">
    <property type="match status" value="1"/>
</dbReference>
<dbReference type="InterPro" id="IPR001126">
    <property type="entry name" value="UmuC"/>
</dbReference>
<dbReference type="EMBL" id="JAACLJ010000008">
    <property type="protein sequence ID" value="KAF4582039.1"/>
    <property type="molecule type" value="Genomic_DNA"/>
</dbReference>
<organism evidence="5 6">
    <name type="scientific">Ophiocordyceps camponoti-floridani</name>
    <dbReference type="NCBI Taxonomy" id="2030778"/>
    <lineage>
        <taxon>Eukaryota</taxon>
        <taxon>Fungi</taxon>
        <taxon>Dikarya</taxon>
        <taxon>Ascomycota</taxon>
        <taxon>Pezizomycotina</taxon>
        <taxon>Sordariomycetes</taxon>
        <taxon>Hypocreomycetidae</taxon>
        <taxon>Hypocreales</taxon>
        <taxon>Ophiocordycipitaceae</taxon>
        <taxon>Ophiocordyceps</taxon>
    </lineage>
</organism>
<dbReference type="GO" id="GO:0005739">
    <property type="term" value="C:mitochondrion"/>
    <property type="evidence" value="ECO:0007669"/>
    <property type="project" value="UniProtKB-SubCell"/>
</dbReference>
<dbReference type="GO" id="GO:0003684">
    <property type="term" value="F:damaged DNA binding"/>
    <property type="evidence" value="ECO:0007669"/>
    <property type="project" value="InterPro"/>
</dbReference>
<dbReference type="InterPro" id="IPR017961">
    <property type="entry name" value="DNA_pol_Y-fam_little_finger"/>
</dbReference>
<dbReference type="InterPro" id="IPR043502">
    <property type="entry name" value="DNA/RNA_pol_sf"/>
</dbReference>
<dbReference type="Gene3D" id="3.30.70.270">
    <property type="match status" value="1"/>
</dbReference>
<keyword evidence="2" id="KW-0496">Mitochondrion</keyword>
<feature type="compositionally biased region" description="Low complexity" evidence="3">
    <location>
        <begin position="495"/>
        <end position="505"/>
    </location>
</feature>
<dbReference type="PROSITE" id="PS50173">
    <property type="entry name" value="UMUC"/>
    <property type="match status" value="1"/>
</dbReference>
<evidence type="ECO:0000313" key="6">
    <source>
        <dbReference type="Proteomes" id="UP000562929"/>
    </source>
</evidence>
<dbReference type="Pfam" id="PF11799">
    <property type="entry name" value="IMS_C"/>
    <property type="match status" value="1"/>
</dbReference>
<comment type="subcellular location">
    <subcellularLocation>
        <location evidence="1">Mitochondrion</location>
    </subcellularLocation>
</comment>
<feature type="compositionally biased region" description="Acidic residues" evidence="3">
    <location>
        <begin position="506"/>
        <end position="515"/>
    </location>
</feature>
<feature type="region of interest" description="Disordered" evidence="3">
    <location>
        <begin position="493"/>
        <end position="520"/>
    </location>
</feature>
<dbReference type="Proteomes" id="UP000562929">
    <property type="component" value="Unassembled WGS sequence"/>
</dbReference>
<dbReference type="InterPro" id="IPR043128">
    <property type="entry name" value="Rev_trsase/Diguanyl_cyclase"/>
</dbReference>
<keyword evidence="6" id="KW-1185">Reference proteome</keyword>
<dbReference type="Gene3D" id="3.30.1490.100">
    <property type="entry name" value="DNA polymerase, Y-family, little finger domain"/>
    <property type="match status" value="1"/>
</dbReference>
<reference evidence="5 6" key="1">
    <citation type="journal article" date="2020" name="G3 (Bethesda)">
        <title>Genetic Underpinnings of Host Manipulation by Ophiocordyceps as Revealed by Comparative Transcriptomics.</title>
        <authorList>
            <person name="Will I."/>
            <person name="Das B."/>
            <person name="Trinh T."/>
            <person name="Brachmann A."/>
            <person name="Ohm R.A."/>
            <person name="de Bekker C."/>
        </authorList>
    </citation>
    <scope>NUCLEOTIDE SEQUENCE [LARGE SCALE GENOMIC DNA]</scope>
    <source>
        <strain evidence="5 6">EC05</strain>
    </source>
</reference>
<dbReference type="OrthoDB" id="447129at2759"/>
<accession>A0A8H4Q1W4</accession>
<dbReference type="Pfam" id="PF00817">
    <property type="entry name" value="IMS"/>
    <property type="match status" value="1"/>
</dbReference>
<dbReference type="InterPro" id="IPR036775">
    <property type="entry name" value="DNA_pol_Y-fam_lit_finger_sf"/>
</dbReference>
<name>A0A8H4Q1W4_9HYPO</name>
<evidence type="ECO:0000256" key="2">
    <source>
        <dbReference type="ARBA" id="ARBA00023128"/>
    </source>
</evidence>
<dbReference type="GO" id="GO:0070987">
    <property type="term" value="P:error-free translesion synthesis"/>
    <property type="evidence" value="ECO:0007669"/>
    <property type="project" value="UniProtKB-ARBA"/>
</dbReference>
<gene>
    <name evidence="5" type="ORF">GQ602_006663</name>
</gene>
<dbReference type="GO" id="GO:0006281">
    <property type="term" value="P:DNA repair"/>
    <property type="evidence" value="ECO:0007669"/>
    <property type="project" value="InterPro"/>
</dbReference>
<dbReference type="AlphaFoldDB" id="A0A8H4Q1W4"/>
<dbReference type="SUPFAM" id="SSF56672">
    <property type="entry name" value="DNA/RNA polymerases"/>
    <property type="match status" value="1"/>
</dbReference>
<dbReference type="PANTHER" id="PTHR46404:SF1">
    <property type="entry name" value="DNA POLYMERASE IOTA"/>
    <property type="match status" value="1"/>
</dbReference>
<proteinExistence type="predicted"/>
<sequence>MQSPLRSAPKPRHHRVLLQFDYDCFYAQVVEKKNPSLESGPLGIRQKNILATCNYHARRRGVRKLMLVSEAVTVCPDLVLVSGEDLTPFRDTSKKLFNFFRSHSWNNKVERLGLDEVFMDVTDMVEYNLSCLNTMSMADSFFCLSREDPEHGFSCDLTSIAGCIVGPPASAAQLQDRTYLRLLLASHLAQYLRLKVETDLGYTSTCGIATNKLLSKLVGGCNKPRNQTTLLALKEDVVSSFIDGYRLKQLPGLGTKMAHSLQSRILAQDPEAQLADSHLTVGQVRHHPSISPATLETLLGGAGAGAEKGVGLRVWRLLHGVDHTEVKEASDVPSQISIEDTYKGLETMAQISEQLHKLSRSLVRRLRSELVACDDAGAQRWIARPRTLRLSIRSWPTRQAAGGDGEENHGFSRVSRSGPLPAFIFDLDVDVGEVGQQLVAEALIPLLRRLQNGQRWNVQLLNICVANMADDKMGTGRDIGVMFRTQDEALRPWKASEGSSTAEAAFESEEADMDSGWDSTQHPSCPRCGHLVPGFAMEAHARYHELEE</sequence>
<evidence type="ECO:0000313" key="5">
    <source>
        <dbReference type="EMBL" id="KAF4582039.1"/>
    </source>
</evidence>
<evidence type="ECO:0000256" key="1">
    <source>
        <dbReference type="ARBA" id="ARBA00004173"/>
    </source>
</evidence>
<evidence type="ECO:0000259" key="4">
    <source>
        <dbReference type="PROSITE" id="PS50173"/>
    </source>
</evidence>
<evidence type="ECO:0000256" key="3">
    <source>
        <dbReference type="SAM" id="MobiDB-lite"/>
    </source>
</evidence>